<dbReference type="EMBL" id="GBHO01039343">
    <property type="protein sequence ID" value="JAG04261.1"/>
    <property type="molecule type" value="Transcribed_RNA"/>
</dbReference>
<sequence length="229" mass="26276">MEDIVYGIPKPCELFSNDSKPVIIYLHGNSSNRAGLHRIRLYKFLSCSLYPFSDPLSRIVDTVLHWWRHDDSSNQEDVASTILSRSSLYNIIESLVKRFNIIFNNSTQFASEVAEDEGIIYGFGANSHVISFDYRQFGDNIPSNYKYLMKLATLYHDSIYDSDFLEKCNSSTDVDFTPSPNVLCEDALAVWDWLIKCCHIHPNRIFLFGHSLGTGILAHLLHRITNRMV</sequence>
<gene>
    <name evidence="1" type="primary">abhd12_5</name>
    <name evidence="2" type="synonym">abhd12_4</name>
    <name evidence="3" type="synonym">abhd12_6</name>
    <name evidence="4" type="synonym">abhd12_7</name>
    <name evidence="4" type="ORF">CM83_14521</name>
    <name evidence="2" type="ORF">CM83_14525</name>
    <name evidence="3" type="ORF">CM83_14529</name>
    <name evidence="1" type="ORF">CM83_14533</name>
</gene>
<dbReference type="AlphaFoldDB" id="A0A0A9WHC1"/>
<evidence type="ECO:0000313" key="2">
    <source>
        <dbReference type="EMBL" id="JAG04261.1"/>
    </source>
</evidence>
<protein>
    <submittedName>
        <fullName evidence="1">Monoacylglycerol lipase ABHD12</fullName>
    </submittedName>
</protein>
<dbReference type="SUPFAM" id="SSF53474">
    <property type="entry name" value="alpha/beta-Hydrolases"/>
    <property type="match status" value="1"/>
</dbReference>
<dbReference type="InterPro" id="IPR029058">
    <property type="entry name" value="AB_hydrolase_fold"/>
</dbReference>
<dbReference type="PANTHER" id="PTHR12277:SF81">
    <property type="entry name" value="PROTEIN ABHD13"/>
    <property type="match status" value="1"/>
</dbReference>
<evidence type="ECO:0000313" key="3">
    <source>
        <dbReference type="EMBL" id="JAG04262.1"/>
    </source>
</evidence>
<evidence type="ECO:0000313" key="4">
    <source>
        <dbReference type="EMBL" id="JAG04264.1"/>
    </source>
</evidence>
<evidence type="ECO:0000313" key="1">
    <source>
        <dbReference type="EMBL" id="JAG04260.1"/>
    </source>
</evidence>
<reference evidence="1" key="2">
    <citation type="submission" date="2014-07" db="EMBL/GenBank/DDBJ databases">
        <authorList>
            <person name="Hull J."/>
        </authorList>
    </citation>
    <scope>NUCLEOTIDE SEQUENCE</scope>
</reference>
<dbReference type="Gene3D" id="3.40.50.1820">
    <property type="entry name" value="alpha/beta hydrolase"/>
    <property type="match status" value="1"/>
</dbReference>
<name>A0A0A9WHC1_LYGHE</name>
<dbReference type="EMBL" id="GBHO01039340">
    <property type="protein sequence ID" value="JAG04264.1"/>
    <property type="molecule type" value="Transcribed_RNA"/>
</dbReference>
<reference evidence="1" key="1">
    <citation type="journal article" date="2014" name="PLoS ONE">
        <title>Transcriptome-Based Identification of ABC Transporters in the Western Tarnished Plant Bug Lygus hesperus.</title>
        <authorList>
            <person name="Hull J.J."/>
            <person name="Chaney K."/>
            <person name="Geib S.M."/>
            <person name="Fabrick J.A."/>
            <person name="Brent C.S."/>
            <person name="Walsh D."/>
            <person name="Lavine L.C."/>
        </authorList>
    </citation>
    <scope>NUCLEOTIDE SEQUENCE</scope>
</reference>
<dbReference type="PANTHER" id="PTHR12277">
    <property type="entry name" value="ALPHA/BETA HYDROLASE DOMAIN-CONTAINING PROTEIN"/>
    <property type="match status" value="1"/>
</dbReference>
<proteinExistence type="predicted"/>
<accession>A0A0A9WHC1</accession>
<organism evidence="1">
    <name type="scientific">Lygus hesperus</name>
    <name type="common">Western plant bug</name>
    <dbReference type="NCBI Taxonomy" id="30085"/>
    <lineage>
        <taxon>Eukaryota</taxon>
        <taxon>Metazoa</taxon>
        <taxon>Ecdysozoa</taxon>
        <taxon>Arthropoda</taxon>
        <taxon>Hexapoda</taxon>
        <taxon>Insecta</taxon>
        <taxon>Pterygota</taxon>
        <taxon>Neoptera</taxon>
        <taxon>Paraneoptera</taxon>
        <taxon>Hemiptera</taxon>
        <taxon>Heteroptera</taxon>
        <taxon>Panheteroptera</taxon>
        <taxon>Cimicomorpha</taxon>
        <taxon>Miridae</taxon>
        <taxon>Mirini</taxon>
        <taxon>Lygus</taxon>
    </lineage>
</organism>
<dbReference type="EMBL" id="GBHO01039344">
    <property type="protein sequence ID" value="JAG04260.1"/>
    <property type="molecule type" value="Transcribed_RNA"/>
</dbReference>
<dbReference type="EMBL" id="GBHO01039342">
    <property type="protein sequence ID" value="JAG04262.1"/>
    <property type="molecule type" value="Transcribed_RNA"/>
</dbReference>